<dbReference type="EMBL" id="HBNR01013516">
    <property type="protein sequence ID" value="CAE4569112.1"/>
    <property type="molecule type" value="Transcribed_RNA"/>
</dbReference>
<organism evidence="5">
    <name type="scientific">Alexandrium monilatum</name>
    <dbReference type="NCBI Taxonomy" id="311494"/>
    <lineage>
        <taxon>Eukaryota</taxon>
        <taxon>Sar</taxon>
        <taxon>Alveolata</taxon>
        <taxon>Dinophyceae</taxon>
        <taxon>Gonyaulacales</taxon>
        <taxon>Pyrocystaceae</taxon>
        <taxon>Alexandrium</taxon>
    </lineage>
</organism>
<dbReference type="InterPro" id="IPR039633">
    <property type="entry name" value="PAP"/>
</dbReference>
<evidence type="ECO:0000256" key="1">
    <source>
        <dbReference type="ARBA" id="ARBA00004474"/>
    </source>
</evidence>
<gene>
    <name evidence="5" type="ORF">AMON00008_LOCUS8731</name>
</gene>
<feature type="signal peptide" evidence="3">
    <location>
        <begin position="1"/>
        <end position="34"/>
    </location>
</feature>
<evidence type="ECO:0000313" key="5">
    <source>
        <dbReference type="EMBL" id="CAE4569112.1"/>
    </source>
</evidence>
<reference evidence="5" key="1">
    <citation type="submission" date="2021-01" db="EMBL/GenBank/DDBJ databases">
        <authorList>
            <person name="Corre E."/>
            <person name="Pelletier E."/>
            <person name="Niang G."/>
            <person name="Scheremetjew M."/>
            <person name="Finn R."/>
            <person name="Kale V."/>
            <person name="Holt S."/>
            <person name="Cochrane G."/>
            <person name="Meng A."/>
            <person name="Brown T."/>
            <person name="Cohen L."/>
        </authorList>
    </citation>
    <scope>NUCLEOTIDE SEQUENCE</scope>
    <source>
        <strain evidence="5">CCMP3105</strain>
    </source>
</reference>
<protein>
    <recommendedName>
        <fullName evidence="4">Plastid lipid-associated protein/fibrillin conserved domain-containing protein</fullName>
    </recommendedName>
</protein>
<evidence type="ECO:0000259" key="4">
    <source>
        <dbReference type="Pfam" id="PF04755"/>
    </source>
</evidence>
<evidence type="ECO:0000256" key="3">
    <source>
        <dbReference type="SAM" id="SignalP"/>
    </source>
</evidence>
<feature type="domain" description="Plastid lipid-associated protein/fibrillin conserved" evidence="4">
    <location>
        <begin position="62"/>
        <end position="229"/>
    </location>
</feature>
<proteinExistence type="predicted"/>
<keyword evidence="2" id="KW-0934">Plastid</keyword>
<dbReference type="InterPro" id="IPR006843">
    <property type="entry name" value="PAP/fibrillin_dom"/>
</dbReference>
<accession>A0A7S4UI32</accession>
<feature type="chain" id="PRO_5031421311" description="Plastid lipid-associated protein/fibrillin conserved domain-containing protein" evidence="3">
    <location>
        <begin position="35"/>
        <end position="240"/>
    </location>
</feature>
<sequence>MLGRSPSLRRATSALVLALLAICVLEPPAAPGAAWVLPWEATARREDVRRLANEWRRGTLPDRRQLLTAIDRLEECYDEPRPVAADAERISGLWSLLYNGPADPELQEERDEQRLEGPFLAQLRPLGAALGLKRRDARQRIDVAGGKVDNVAPFSALGLDGELVIEGSAAAMPDGQRLAVTFEAFRLRLGALPPVRVGLGWVNASGWVRTTYVDDGLRVGRGDKGSVFLAVRSARGGMED</sequence>
<keyword evidence="3" id="KW-0732">Signal</keyword>
<dbReference type="PANTHER" id="PTHR31906">
    <property type="entry name" value="PLASTID-LIPID-ASSOCIATED PROTEIN 4, CHLOROPLASTIC-RELATED"/>
    <property type="match status" value="1"/>
</dbReference>
<dbReference type="Pfam" id="PF04755">
    <property type="entry name" value="PAP_fibrillin"/>
    <property type="match status" value="1"/>
</dbReference>
<evidence type="ECO:0000256" key="2">
    <source>
        <dbReference type="ARBA" id="ARBA00022640"/>
    </source>
</evidence>
<name>A0A7S4UI32_9DINO</name>
<comment type="subcellular location">
    <subcellularLocation>
        <location evidence="1">Plastid</location>
    </subcellularLocation>
</comment>
<dbReference type="AlphaFoldDB" id="A0A7S4UI32"/>
<dbReference type="GO" id="GO:0009536">
    <property type="term" value="C:plastid"/>
    <property type="evidence" value="ECO:0007669"/>
    <property type="project" value="UniProtKB-SubCell"/>
</dbReference>